<organism evidence="1 2">
    <name type="scientific">Raoultibacter timonensis</name>
    <dbReference type="NCBI Taxonomy" id="1907662"/>
    <lineage>
        <taxon>Bacteria</taxon>
        <taxon>Bacillati</taxon>
        <taxon>Actinomycetota</taxon>
        <taxon>Coriobacteriia</taxon>
        <taxon>Eggerthellales</taxon>
        <taxon>Eggerthellaceae</taxon>
        <taxon>Raoultibacter</taxon>
    </lineage>
</organism>
<keyword evidence="2" id="KW-1185">Reference proteome</keyword>
<accession>A0ABM7WFL6</accession>
<protein>
    <submittedName>
        <fullName evidence="1">Uncharacterized protein</fullName>
    </submittedName>
</protein>
<evidence type="ECO:0000313" key="2">
    <source>
        <dbReference type="Proteomes" id="UP001320544"/>
    </source>
</evidence>
<dbReference type="Proteomes" id="UP001320544">
    <property type="component" value="Chromosome"/>
</dbReference>
<reference evidence="1 2" key="1">
    <citation type="submission" date="2022-01" db="EMBL/GenBank/DDBJ databases">
        <title>Novel bile acid biosynthetic pathways are enriched in the microbiome of centenarians.</title>
        <authorList>
            <person name="Sato Y."/>
            <person name="Atarashi K."/>
            <person name="Plichta R.D."/>
            <person name="Arai Y."/>
            <person name="Sasajima S."/>
            <person name="Kearney M.S."/>
            <person name="Suda W."/>
            <person name="Takeshita K."/>
            <person name="Sasaki T."/>
            <person name="Okamoto S."/>
            <person name="Skelly N.A."/>
            <person name="Okamura Y."/>
            <person name="Vlamakis H."/>
            <person name="Li Y."/>
            <person name="Tanoue T."/>
            <person name="Takei H."/>
            <person name="Nittono H."/>
            <person name="Narushima S."/>
            <person name="Irie J."/>
            <person name="Itoh H."/>
            <person name="Moriya K."/>
            <person name="Sugiura Y."/>
            <person name="Suematsu M."/>
            <person name="Moritoki N."/>
            <person name="Shibata S."/>
            <person name="Littman R.D."/>
            <person name="Fischbach A.M."/>
            <person name="Uwamino Y."/>
            <person name="Inoue T."/>
            <person name="Honda A."/>
            <person name="Hattori M."/>
            <person name="Murai T."/>
            <person name="Xavier J.R."/>
            <person name="Hirose N."/>
            <person name="Honda K."/>
        </authorList>
    </citation>
    <scope>NUCLEOTIDE SEQUENCE [LARGE SCALE GENOMIC DNA]</scope>
    <source>
        <strain evidence="1 2">CE91-St30</strain>
    </source>
</reference>
<evidence type="ECO:0000313" key="1">
    <source>
        <dbReference type="EMBL" id="BDE95017.1"/>
    </source>
</evidence>
<proteinExistence type="predicted"/>
<name>A0ABM7WFL6_9ACTN</name>
<sequence length="44" mass="4838">MLMLPPINLSDSDPYPDKYSDALKLGVNRLSGIKRASVTLSFRG</sequence>
<dbReference type="EMBL" id="AP025564">
    <property type="protein sequence ID" value="BDE95017.1"/>
    <property type="molecule type" value="Genomic_DNA"/>
</dbReference>
<gene>
    <name evidence="1" type="ORF">CE91St30_03500</name>
</gene>